<keyword evidence="1 6" id="KW-0963">Cytoplasm</keyword>
<dbReference type="RefSeq" id="WP_381535195.1">
    <property type="nucleotide sequence ID" value="NZ_JBHUGI010000002.1"/>
</dbReference>
<dbReference type="PROSITE" id="PS00715">
    <property type="entry name" value="SIGMA70_1"/>
    <property type="match status" value="1"/>
</dbReference>
<keyword evidence="12" id="KW-1185">Reference proteome</keyword>
<gene>
    <name evidence="11" type="primary">rpoD</name>
    <name evidence="6" type="synonym">sigA</name>
    <name evidence="11" type="ORF">ACFSFY_00425</name>
</gene>
<comment type="subunit">
    <text evidence="6">Interacts transiently with the RNA polymerase catalytic core.</text>
</comment>
<evidence type="ECO:0000256" key="1">
    <source>
        <dbReference type="ARBA" id="ARBA00022490"/>
    </source>
</evidence>
<dbReference type="InterPro" id="IPR007624">
    <property type="entry name" value="RNA_pol_sigma70_r3"/>
</dbReference>
<dbReference type="PANTHER" id="PTHR30603:SF60">
    <property type="entry name" value="RNA POLYMERASE SIGMA FACTOR RPOD"/>
    <property type="match status" value="1"/>
</dbReference>
<dbReference type="InterPro" id="IPR007627">
    <property type="entry name" value="RNA_pol_sigma70_r2"/>
</dbReference>
<dbReference type="PROSITE" id="PS00716">
    <property type="entry name" value="SIGMA70_2"/>
    <property type="match status" value="1"/>
</dbReference>
<keyword evidence="7" id="KW-0175">Coiled coil</keyword>
<accession>A0ABW4SB35</accession>
<evidence type="ECO:0000256" key="3">
    <source>
        <dbReference type="ARBA" id="ARBA00023082"/>
    </source>
</evidence>
<dbReference type="Pfam" id="PF00140">
    <property type="entry name" value="Sigma70_r1_2"/>
    <property type="match status" value="1"/>
</dbReference>
<evidence type="ECO:0000256" key="7">
    <source>
        <dbReference type="SAM" id="Coils"/>
    </source>
</evidence>
<feature type="region of interest" description="Sigma-70 factor domain-2" evidence="6">
    <location>
        <begin position="142"/>
        <end position="212"/>
    </location>
</feature>
<feature type="DNA-binding region" description="H-T-H motif" evidence="6">
    <location>
        <begin position="336"/>
        <end position="355"/>
    </location>
</feature>
<dbReference type="InterPro" id="IPR012760">
    <property type="entry name" value="RNA_pol_sigma_RpoD_C"/>
</dbReference>
<dbReference type="Pfam" id="PF04539">
    <property type="entry name" value="Sigma70_r3"/>
    <property type="match status" value="1"/>
</dbReference>
<dbReference type="InterPro" id="IPR013324">
    <property type="entry name" value="RNA_pol_sigma_r3/r4-like"/>
</dbReference>
<comment type="function">
    <text evidence="6">Sigma factors are initiation factors that promote the attachment of RNA polymerase to specific initiation sites and are then released. This sigma factor is the primary sigma factor during exponential growth.</text>
</comment>
<evidence type="ECO:0000256" key="8">
    <source>
        <dbReference type="SAM" id="MobiDB-lite"/>
    </source>
</evidence>
<comment type="subcellular location">
    <subcellularLocation>
        <location evidence="6">Cytoplasm</location>
    </subcellularLocation>
</comment>
<dbReference type="Proteomes" id="UP001597218">
    <property type="component" value="Unassembled WGS sequence"/>
</dbReference>
<dbReference type="InterPro" id="IPR042189">
    <property type="entry name" value="RNA_pol_sigma_70_r1_1_sf"/>
</dbReference>
<feature type="region of interest" description="Disordered" evidence="8">
    <location>
        <begin position="67"/>
        <end position="88"/>
    </location>
</feature>
<feature type="domain" description="RNA polymerase sigma-70" evidence="9">
    <location>
        <begin position="166"/>
        <end position="179"/>
    </location>
</feature>
<dbReference type="Gene3D" id="1.10.220.120">
    <property type="entry name" value="Sigma-70 factor, region 1.1"/>
    <property type="match status" value="1"/>
</dbReference>
<dbReference type="InterPro" id="IPR009042">
    <property type="entry name" value="RNA_pol_sigma70_r1_2"/>
</dbReference>
<dbReference type="InterPro" id="IPR028630">
    <property type="entry name" value="Sigma70_RpoD"/>
</dbReference>
<dbReference type="SUPFAM" id="SSF88946">
    <property type="entry name" value="Sigma2 domain of RNA polymerase sigma factors"/>
    <property type="match status" value="1"/>
</dbReference>
<dbReference type="InterPro" id="IPR050239">
    <property type="entry name" value="Sigma-70_RNA_pol_init_factors"/>
</dbReference>
<feature type="region of interest" description="Sigma-70 factor domain-3" evidence="6">
    <location>
        <begin position="221"/>
        <end position="297"/>
    </location>
</feature>
<feature type="short sequence motif" description="Interaction with polymerase core subunit RpoC" evidence="6">
    <location>
        <begin position="166"/>
        <end position="169"/>
    </location>
</feature>
<dbReference type="CDD" id="cd06171">
    <property type="entry name" value="Sigma70_r4"/>
    <property type="match status" value="1"/>
</dbReference>
<evidence type="ECO:0000259" key="10">
    <source>
        <dbReference type="PROSITE" id="PS00716"/>
    </source>
</evidence>
<dbReference type="NCBIfam" id="TIGR02393">
    <property type="entry name" value="RpoD_Cterm"/>
    <property type="match status" value="1"/>
</dbReference>
<dbReference type="EMBL" id="JBHUGI010000002">
    <property type="protein sequence ID" value="MFD1926538.1"/>
    <property type="molecule type" value="Genomic_DNA"/>
</dbReference>
<evidence type="ECO:0000256" key="2">
    <source>
        <dbReference type="ARBA" id="ARBA00023015"/>
    </source>
</evidence>
<feature type="region of interest" description="Sigma-70 factor domain-4" evidence="6">
    <location>
        <begin position="310"/>
        <end position="363"/>
    </location>
</feature>
<dbReference type="InterPro" id="IPR000943">
    <property type="entry name" value="RNA_pol_sigma70"/>
</dbReference>
<reference evidence="12" key="1">
    <citation type="journal article" date="2019" name="Int. J. Syst. Evol. Microbiol.">
        <title>The Global Catalogue of Microorganisms (GCM) 10K type strain sequencing project: providing services to taxonomists for standard genome sequencing and annotation.</title>
        <authorList>
            <consortium name="The Broad Institute Genomics Platform"/>
            <consortium name="The Broad Institute Genome Sequencing Center for Infectious Disease"/>
            <person name="Wu L."/>
            <person name="Ma J."/>
        </authorList>
    </citation>
    <scope>NUCLEOTIDE SEQUENCE [LARGE SCALE GENOMIC DNA]</scope>
    <source>
        <strain evidence="12">CGMCC 4.7177</strain>
    </source>
</reference>
<dbReference type="InterPro" id="IPR007127">
    <property type="entry name" value="RNA_pol_sigma_70_r1_1"/>
</dbReference>
<dbReference type="InterPro" id="IPR036388">
    <property type="entry name" value="WH-like_DNA-bd_sf"/>
</dbReference>
<dbReference type="Pfam" id="PF04545">
    <property type="entry name" value="Sigma70_r4"/>
    <property type="match status" value="1"/>
</dbReference>
<evidence type="ECO:0000313" key="11">
    <source>
        <dbReference type="EMBL" id="MFD1926538.1"/>
    </source>
</evidence>
<keyword evidence="4 6" id="KW-0238">DNA-binding</keyword>
<dbReference type="InterPro" id="IPR007630">
    <property type="entry name" value="RNA_pol_sigma70_r4"/>
</dbReference>
<evidence type="ECO:0000256" key="6">
    <source>
        <dbReference type="HAMAP-Rule" id="MF_00963"/>
    </source>
</evidence>
<evidence type="ECO:0000313" key="12">
    <source>
        <dbReference type="Proteomes" id="UP001597218"/>
    </source>
</evidence>
<dbReference type="PANTHER" id="PTHR30603">
    <property type="entry name" value="RNA POLYMERASE SIGMA FACTOR RPO"/>
    <property type="match status" value="1"/>
</dbReference>
<dbReference type="Pfam" id="PF04542">
    <property type="entry name" value="Sigma70_r2"/>
    <property type="match status" value="1"/>
</dbReference>
<dbReference type="PRINTS" id="PR00046">
    <property type="entry name" value="SIGMA70FCT"/>
</dbReference>
<dbReference type="Pfam" id="PF03979">
    <property type="entry name" value="Sigma70_r1_1"/>
    <property type="match status" value="1"/>
</dbReference>
<comment type="similarity">
    <text evidence="6">Belongs to the sigma-70 factor family. RpoD/SigA subfamily.</text>
</comment>
<keyword evidence="3 6" id="KW-0731">Sigma factor</keyword>
<dbReference type="NCBIfam" id="NF006666">
    <property type="entry name" value="PRK09210.1"/>
    <property type="match status" value="1"/>
</dbReference>
<dbReference type="SUPFAM" id="SSF88659">
    <property type="entry name" value="Sigma3 and sigma4 domains of RNA polymerase sigma factors"/>
    <property type="match status" value="2"/>
</dbReference>
<comment type="caution">
    <text evidence="11">The sequence shown here is derived from an EMBL/GenBank/DDBJ whole genome shotgun (WGS) entry which is preliminary data.</text>
</comment>
<keyword evidence="2 6" id="KW-0805">Transcription regulation</keyword>
<proteinExistence type="inferred from homology"/>
<evidence type="ECO:0000256" key="5">
    <source>
        <dbReference type="ARBA" id="ARBA00023163"/>
    </source>
</evidence>
<protein>
    <recommendedName>
        <fullName evidence="6">RNA polymerase sigma factor SigA</fullName>
    </recommendedName>
</protein>
<dbReference type="NCBIfam" id="TIGR02937">
    <property type="entry name" value="sigma70-ECF"/>
    <property type="match status" value="1"/>
</dbReference>
<sequence>MSKNELSGDIEVEMTIEETKAKLMEAGKKTGELTLDEVTEKLSQFEIEPEQFEEFLDAVEAQGIEMDRKSESEEAEEEPGKAPAEETKFDLNDLSVPPGVKINDPVRMYLKEIGRVELLTGPQEVALAIRIIDGDDSARKELAEANLRLVVSIAKRYVGRGMLFLDLIQEGNMGLIKAVEKFDHTKGFKFSTYATWWIRQAITRAIADQARTIRIPVHMVETINKLIRVQRQLLQDLGREPSPEEIGEEMDLTADRVREILKIAQEPVSLETPIGEEDDSHLGDFIEDSEAQSPSDHAAYELLKEQLEDVLDTLTDREENVLRLRFGLDDGRTRTLEEVGKVFGVTRERIRQIEAKALRKLRHPSRSKRLKDFLE</sequence>
<evidence type="ECO:0000259" key="9">
    <source>
        <dbReference type="PROSITE" id="PS00715"/>
    </source>
</evidence>
<organism evidence="11 12">
    <name type="scientific">Sporosarcina siberiensis</name>
    <dbReference type="NCBI Taxonomy" id="1365606"/>
    <lineage>
        <taxon>Bacteria</taxon>
        <taxon>Bacillati</taxon>
        <taxon>Bacillota</taxon>
        <taxon>Bacilli</taxon>
        <taxon>Bacillales</taxon>
        <taxon>Caryophanaceae</taxon>
        <taxon>Sporosarcina</taxon>
    </lineage>
</organism>
<evidence type="ECO:0000256" key="4">
    <source>
        <dbReference type="ARBA" id="ARBA00023125"/>
    </source>
</evidence>
<dbReference type="InterPro" id="IPR013325">
    <property type="entry name" value="RNA_pol_sigma_r2"/>
</dbReference>
<dbReference type="Gene3D" id="1.10.601.10">
    <property type="entry name" value="RNA Polymerase Primary Sigma Factor"/>
    <property type="match status" value="2"/>
</dbReference>
<feature type="coiled-coil region" evidence="7">
    <location>
        <begin position="297"/>
        <end position="324"/>
    </location>
</feature>
<dbReference type="Gene3D" id="1.10.10.10">
    <property type="entry name" value="Winged helix-like DNA-binding domain superfamily/Winged helix DNA-binding domain"/>
    <property type="match status" value="2"/>
</dbReference>
<keyword evidence="5 6" id="KW-0804">Transcription</keyword>
<feature type="domain" description="RNA polymerase sigma-70" evidence="10">
    <location>
        <begin position="335"/>
        <end position="361"/>
    </location>
</feature>
<name>A0ABW4SB35_9BACL</name>
<dbReference type="InterPro" id="IPR014284">
    <property type="entry name" value="RNA_pol_sigma-70_dom"/>
</dbReference>
<dbReference type="HAMAP" id="MF_00963">
    <property type="entry name" value="Sigma70_RpoD_SigA"/>
    <property type="match status" value="1"/>
</dbReference>